<evidence type="ECO:0000259" key="1">
    <source>
        <dbReference type="Pfam" id="PF10607"/>
    </source>
</evidence>
<dbReference type="Pfam" id="PF10607">
    <property type="entry name" value="CTLH"/>
    <property type="match status" value="1"/>
</dbReference>
<organism evidence="2 3">
    <name type="scientific">Kipferlia bialata</name>
    <dbReference type="NCBI Taxonomy" id="797122"/>
    <lineage>
        <taxon>Eukaryota</taxon>
        <taxon>Metamonada</taxon>
        <taxon>Carpediemonas-like organisms</taxon>
        <taxon>Kipferlia</taxon>
    </lineage>
</organism>
<name>A0A9K3CXK4_9EUKA</name>
<protein>
    <recommendedName>
        <fullName evidence="1">CTLH/CRA C-terminal to LisH motif domain-containing protein</fullName>
    </recommendedName>
</protein>
<dbReference type="EMBL" id="BDIP01001307">
    <property type="protein sequence ID" value="GIQ84100.1"/>
    <property type="molecule type" value="Genomic_DNA"/>
</dbReference>
<keyword evidence="3" id="KW-1185">Reference proteome</keyword>
<dbReference type="Proteomes" id="UP000265618">
    <property type="component" value="Unassembled WGS sequence"/>
</dbReference>
<feature type="domain" description="CTLH/CRA C-terminal to LisH motif" evidence="1">
    <location>
        <begin position="89"/>
        <end position="190"/>
    </location>
</feature>
<proteinExistence type="predicted"/>
<gene>
    <name evidence="2" type="ORF">KIPB_005539</name>
</gene>
<evidence type="ECO:0000313" key="2">
    <source>
        <dbReference type="EMBL" id="GIQ84100.1"/>
    </source>
</evidence>
<comment type="caution">
    <text evidence="2">The sequence shown here is derived from an EMBL/GenBank/DDBJ whole genome shotgun (WGS) entry which is preliminary data.</text>
</comment>
<reference evidence="2 3" key="1">
    <citation type="journal article" date="2018" name="PLoS ONE">
        <title>The draft genome of Kipferlia bialata reveals reductive genome evolution in fornicate parasites.</title>
        <authorList>
            <person name="Tanifuji G."/>
            <person name="Takabayashi S."/>
            <person name="Kume K."/>
            <person name="Takagi M."/>
            <person name="Nakayama T."/>
            <person name="Kamikawa R."/>
            <person name="Inagaki Y."/>
            <person name="Hashimoto T."/>
        </authorList>
    </citation>
    <scope>NUCLEOTIDE SEQUENCE [LARGE SCALE GENOMIC DNA]</scope>
    <source>
        <strain evidence="2">NY0173</strain>
    </source>
</reference>
<evidence type="ECO:0000313" key="3">
    <source>
        <dbReference type="Proteomes" id="UP000265618"/>
    </source>
</evidence>
<dbReference type="AlphaFoldDB" id="A0A9K3CXK4"/>
<sequence>MTTTDEAPRTDPPADTKRRLVVDYLSTRCAERTLETLMGSDPEREGGSARVRVQVGRYMAAGEASLLWKFLLDEYPSLVVEADGTVKTNNVVYMILSQTALEMIREKRPVPETLSYMQEHLVRFSVAKYQHDLDAVLSLLTFPEPSKAPQAHLLGMARRSEVAAVVGKALTTYLGEPECSGLQGLVGHTLFLARERETHERALEREARGREVISAYNPDEVSYQSIRNLLSGH</sequence>
<accession>A0A9K3CXK4</accession>
<dbReference type="InterPro" id="IPR024964">
    <property type="entry name" value="CTLH/CRA"/>
</dbReference>